<keyword evidence="7" id="KW-0645">Protease</keyword>
<accession>A0ABY7Q0X3</accession>
<evidence type="ECO:0000256" key="2">
    <source>
        <dbReference type="ARBA" id="ARBA00001913"/>
    </source>
</evidence>
<keyword evidence="20" id="KW-1185">Reference proteome</keyword>
<evidence type="ECO:0000256" key="4">
    <source>
        <dbReference type="ARBA" id="ARBA00004613"/>
    </source>
</evidence>
<keyword evidence="10 19" id="KW-0378">Hydrolase</keyword>
<keyword evidence="9 17" id="KW-0732">Signal</keyword>
<dbReference type="CDD" id="cd00146">
    <property type="entry name" value="PKD"/>
    <property type="match status" value="1"/>
</dbReference>
<dbReference type="SMART" id="SM00089">
    <property type="entry name" value="PKD"/>
    <property type="match status" value="1"/>
</dbReference>
<dbReference type="SUPFAM" id="SSF49299">
    <property type="entry name" value="PKD domain"/>
    <property type="match status" value="1"/>
</dbReference>
<dbReference type="InterPro" id="IPR013783">
    <property type="entry name" value="Ig-like_fold"/>
</dbReference>
<dbReference type="PANTHER" id="PTHR13062:SF9">
    <property type="entry name" value="MICROBIAL COLLAGENASE"/>
    <property type="match status" value="1"/>
</dbReference>
<dbReference type="Gene3D" id="1.10.390.20">
    <property type="match status" value="1"/>
</dbReference>
<dbReference type="PRINTS" id="PR00931">
    <property type="entry name" value="MICOLLPTASE"/>
</dbReference>
<dbReference type="EC" id="3.4.24.3" evidence="5"/>
<comment type="catalytic activity">
    <reaction evidence="1">
        <text>Digestion of native collagen in the triple helical region at Xaa-|-Gly bonds. With synthetic peptides, a preference is shown for Gly at P3 and P1', Pro and Ala at P2 and P2', and hydroxyproline, Ala or Arg at P3'.</text>
        <dbReference type="EC" id="3.4.24.3"/>
    </reaction>
</comment>
<evidence type="ECO:0000256" key="5">
    <source>
        <dbReference type="ARBA" id="ARBA00012653"/>
    </source>
</evidence>
<dbReference type="PROSITE" id="PS50093">
    <property type="entry name" value="PKD"/>
    <property type="match status" value="1"/>
</dbReference>
<evidence type="ECO:0000256" key="11">
    <source>
        <dbReference type="ARBA" id="ARBA00022833"/>
    </source>
</evidence>
<organism evidence="19 20">
    <name type="scientific">Kitasatospora cathayae</name>
    <dbReference type="NCBI Taxonomy" id="3004092"/>
    <lineage>
        <taxon>Bacteria</taxon>
        <taxon>Bacillati</taxon>
        <taxon>Actinomycetota</taxon>
        <taxon>Actinomycetes</taxon>
        <taxon>Kitasatosporales</taxon>
        <taxon>Streptomycetaceae</taxon>
        <taxon>Kitasatospora</taxon>
    </lineage>
</organism>
<keyword evidence="6" id="KW-0964">Secreted</keyword>
<dbReference type="InterPro" id="IPR035986">
    <property type="entry name" value="PKD_dom_sf"/>
</dbReference>
<dbReference type="Gene3D" id="2.60.120.380">
    <property type="match status" value="1"/>
</dbReference>
<keyword evidence="13" id="KW-0843">Virulence</keyword>
<evidence type="ECO:0000256" key="17">
    <source>
        <dbReference type="SAM" id="SignalP"/>
    </source>
</evidence>
<keyword evidence="12" id="KW-0106">Calcium</keyword>
<dbReference type="InterPro" id="IPR000601">
    <property type="entry name" value="PKD_dom"/>
</dbReference>
<feature type="signal peptide" evidence="17">
    <location>
        <begin position="1"/>
        <end position="28"/>
    </location>
</feature>
<keyword evidence="14" id="KW-0482">Metalloprotease</keyword>
<dbReference type="InterPro" id="IPR007280">
    <property type="entry name" value="Peptidase_C_arc/bac"/>
</dbReference>
<dbReference type="PANTHER" id="PTHR13062">
    <property type="entry name" value="COLLAGENASE"/>
    <property type="match status" value="1"/>
</dbReference>
<evidence type="ECO:0000256" key="3">
    <source>
        <dbReference type="ARBA" id="ARBA00001947"/>
    </source>
</evidence>
<sequence>MKAAHARNKLPKLLIAAALALTAGVGIAANGPGSAHAGLTSPSPEVKTDAPRPGLAPQSATEAVQDDAKRVRPKDRRPLPSNTEAQQQNYGSPTRSAAARSAAARSKTTTGESGGPKASAAACSTSAFTANTGGALIQAIQSAGPDCINGLFNITGSDAHLAFQESQMTTVADALAAASRSYPGDNSTHVLELVLYLRAGYYVQWNHKSDVGTYGSALQTAIQSALDSFYANAHSLDATDANGAVLSEAVTLIDSAGQNARYLPVLKKLLTGYNSSYNDSYTMLTAVNNVYTVLFRGHQNPDFVAATEADPSILTTLETFANNNLGLLGGPQSYLASNAGTELARFLQDRTLTPAVRPMIKNLLAKSSMTGPTAPLWVGIAAQANDNDQNNCSDYGTCDLPNRLRKAVLTIDYQCGTIHIVTQALTKEQLLSTCDSLTGENAYFHKLAKDPGPLPGDHNSAMEVDVFHSTSDYQTYANVIFGVDTNNGGIYEEGDPSKPDNQARFVAYEADWLRPSFQIWNLNHEYTHYLDGRFNTAGDFAATTATPGTIWWIEGFAEYESYGYRGVTDTAAVADAAKGSYPLSTVFANTYSSGTDRIYPWGYLAVRYMMENHRSDIDTLLGHYRSGDYKAALGLINSIGTSYDADWAKWLKECAAGACNAPGKPLTATFIAKANGLNVTLTDTTEDSAAITAHKWDFGDGTTSTDANPIKTYVKPGSYHVRLTVTDKAGATATADQTVAVGASTAECTADDTRRLAQNCSRSNLTAAARDNSYLYIDIPAGTKKLTITTTPGTGITDLYYNPTTWADSTANTASATGNGPHTLTITNPPAGWNYITLHATTAVTGATVTTTF</sequence>
<evidence type="ECO:0000256" key="15">
    <source>
        <dbReference type="ARBA" id="ARBA00023145"/>
    </source>
</evidence>
<evidence type="ECO:0000313" key="20">
    <source>
        <dbReference type="Proteomes" id="UP001212821"/>
    </source>
</evidence>
<keyword evidence="11" id="KW-0862">Zinc</keyword>
<evidence type="ECO:0000259" key="18">
    <source>
        <dbReference type="PROSITE" id="PS50093"/>
    </source>
</evidence>
<keyword evidence="8" id="KW-0479">Metal-binding</keyword>
<dbReference type="Pfam" id="PF01752">
    <property type="entry name" value="Peptidase_M9"/>
    <property type="match status" value="1"/>
</dbReference>
<evidence type="ECO:0000256" key="8">
    <source>
        <dbReference type="ARBA" id="ARBA00022723"/>
    </source>
</evidence>
<feature type="region of interest" description="Disordered" evidence="16">
    <location>
        <begin position="28"/>
        <end position="119"/>
    </location>
</feature>
<dbReference type="Pfam" id="PF04151">
    <property type="entry name" value="PPC"/>
    <property type="match status" value="1"/>
</dbReference>
<evidence type="ECO:0000256" key="1">
    <source>
        <dbReference type="ARBA" id="ARBA00000424"/>
    </source>
</evidence>
<evidence type="ECO:0000313" key="19">
    <source>
        <dbReference type="EMBL" id="WBP86297.1"/>
    </source>
</evidence>
<evidence type="ECO:0000256" key="12">
    <source>
        <dbReference type="ARBA" id="ARBA00022837"/>
    </source>
</evidence>
<feature type="compositionally biased region" description="Polar residues" evidence="16">
    <location>
        <begin position="80"/>
        <end position="94"/>
    </location>
</feature>
<evidence type="ECO:0000256" key="10">
    <source>
        <dbReference type="ARBA" id="ARBA00022801"/>
    </source>
</evidence>
<dbReference type="InterPro" id="IPR013661">
    <property type="entry name" value="Peptidase_M9_N_dom"/>
</dbReference>
<evidence type="ECO:0000256" key="9">
    <source>
        <dbReference type="ARBA" id="ARBA00022729"/>
    </source>
</evidence>
<dbReference type="InterPro" id="IPR022409">
    <property type="entry name" value="PKD/Chitinase_dom"/>
</dbReference>
<comment type="subcellular location">
    <subcellularLocation>
        <location evidence="4">Secreted</location>
    </subcellularLocation>
</comment>
<dbReference type="Pfam" id="PF08453">
    <property type="entry name" value="Peptidase_M9_N"/>
    <property type="match status" value="1"/>
</dbReference>
<comment type="cofactor">
    <cofactor evidence="2">
        <name>Ca(2+)</name>
        <dbReference type="ChEBI" id="CHEBI:29108"/>
    </cofactor>
</comment>
<feature type="chain" id="PRO_5045779869" description="microbial collagenase" evidence="17">
    <location>
        <begin position="29"/>
        <end position="853"/>
    </location>
</feature>
<evidence type="ECO:0000256" key="13">
    <source>
        <dbReference type="ARBA" id="ARBA00023026"/>
    </source>
</evidence>
<dbReference type="InterPro" id="IPR002169">
    <property type="entry name" value="Peptidase_M9A/M9B"/>
</dbReference>
<feature type="domain" description="PKD" evidence="18">
    <location>
        <begin position="662"/>
        <end position="741"/>
    </location>
</feature>
<evidence type="ECO:0000256" key="7">
    <source>
        <dbReference type="ARBA" id="ARBA00022670"/>
    </source>
</evidence>
<protein>
    <recommendedName>
        <fullName evidence="5">microbial collagenase</fullName>
        <ecNumber evidence="5">3.4.24.3</ecNumber>
    </recommendedName>
</protein>
<dbReference type="RefSeq" id="WP_270142852.1">
    <property type="nucleotide sequence ID" value="NZ_CP115450.1"/>
</dbReference>
<proteinExistence type="predicted"/>
<keyword evidence="15" id="KW-0865">Zymogen</keyword>
<evidence type="ECO:0000256" key="14">
    <source>
        <dbReference type="ARBA" id="ARBA00023049"/>
    </source>
</evidence>
<dbReference type="GO" id="GO:0004222">
    <property type="term" value="F:metalloendopeptidase activity"/>
    <property type="evidence" value="ECO:0007669"/>
    <property type="project" value="UniProtKB-EC"/>
</dbReference>
<gene>
    <name evidence="19" type="ORF">O1G21_10885</name>
</gene>
<evidence type="ECO:0000256" key="6">
    <source>
        <dbReference type="ARBA" id="ARBA00022525"/>
    </source>
</evidence>
<evidence type="ECO:0000256" key="16">
    <source>
        <dbReference type="SAM" id="MobiDB-lite"/>
    </source>
</evidence>
<reference evidence="20" key="1">
    <citation type="submission" date="2022-12" db="EMBL/GenBank/DDBJ databases">
        <authorList>
            <person name="Mo P."/>
        </authorList>
    </citation>
    <scope>NUCLEOTIDE SEQUENCE [LARGE SCALE GENOMIC DNA]</scope>
    <source>
        <strain evidence="20">HUAS 3-15</strain>
    </source>
</reference>
<dbReference type="Proteomes" id="UP001212821">
    <property type="component" value="Chromosome"/>
</dbReference>
<dbReference type="EMBL" id="CP115450">
    <property type="protein sequence ID" value="WBP86297.1"/>
    <property type="molecule type" value="Genomic_DNA"/>
</dbReference>
<dbReference type="Pfam" id="PF18911">
    <property type="entry name" value="PKD_4"/>
    <property type="match status" value="1"/>
</dbReference>
<feature type="compositionally biased region" description="Low complexity" evidence="16">
    <location>
        <begin position="95"/>
        <end position="106"/>
    </location>
</feature>
<name>A0ABY7Q0X3_9ACTN</name>
<dbReference type="Gene3D" id="3.40.30.160">
    <property type="entry name" value="Collagenase ColT, N-terminal domain"/>
    <property type="match status" value="1"/>
</dbReference>
<dbReference type="Gene3D" id="2.60.40.10">
    <property type="entry name" value="Immunoglobulins"/>
    <property type="match status" value="1"/>
</dbReference>
<comment type="cofactor">
    <cofactor evidence="3">
        <name>Zn(2+)</name>
        <dbReference type="ChEBI" id="CHEBI:29105"/>
    </cofactor>
</comment>